<evidence type="ECO:0000256" key="9">
    <source>
        <dbReference type="ARBA" id="ARBA00071656"/>
    </source>
</evidence>
<dbReference type="OMA" id="QRWREAW"/>
<keyword evidence="1" id="KW-0808">Transferase</keyword>
<feature type="domain" description="GHMP kinase C-terminal" evidence="12">
    <location>
        <begin position="992"/>
        <end position="1068"/>
    </location>
</feature>
<dbReference type="InterPro" id="IPR006204">
    <property type="entry name" value="GHMP_kinase_N_dom"/>
</dbReference>
<evidence type="ECO:0000256" key="8">
    <source>
        <dbReference type="ARBA" id="ARBA00066363"/>
    </source>
</evidence>
<dbReference type="FunCoup" id="F6TM52">
    <property type="interactions" value="339"/>
</dbReference>
<protein>
    <recommendedName>
        <fullName evidence="9">L-fucose kinase</fullName>
        <ecNumber evidence="8">2.7.1.52</ecNumber>
    </recommendedName>
</protein>
<comment type="catalytic activity">
    <reaction evidence="6">
        <text>L-fucose + ATP = beta-L-fucose 1-phosphate + ADP + H(+)</text>
        <dbReference type="Rhea" id="RHEA:13241"/>
        <dbReference type="ChEBI" id="CHEBI:2181"/>
        <dbReference type="ChEBI" id="CHEBI:15378"/>
        <dbReference type="ChEBI" id="CHEBI:30616"/>
        <dbReference type="ChEBI" id="CHEBI:57268"/>
        <dbReference type="ChEBI" id="CHEBI:456216"/>
        <dbReference type="EC" id="2.7.1.52"/>
    </reaction>
</comment>
<proteinExistence type="inferred from homology"/>
<evidence type="ECO:0000256" key="1">
    <source>
        <dbReference type="ARBA" id="ARBA00022679"/>
    </source>
</evidence>
<sequence length="1111" mass="122691">KIMPACDWTALVVTCKTKDYADAIQAQLEMRQKLGELSKDLMILCIEDPQEGLGSGGATLNALLVVTELLSAKNNYTVVTSDVLKGAKILILHFGRYFPYNPLGRGFVSLALNPEVGESDCLMTNFDALFKTVSTNLAHNSPPGLWVCSSDMLISFPHNYAINWDSVNINDGAVCISVPSTKQYASYHGVYKIGADNKVEDLIFRGDDAQISACTLNSTDDLVPLTTGIVFFSTFATERLLTTHNTPPLDACTYMGIDSGMDPLCLSLFFDILLPLATDVNEKEFIKGQRSGAFGQEDKKPLGKDKQLMRNARSVLWKHLRDLPLTAVHIDVGSHCYLDMSEPPSKYCDVLLNQCPEISGFKPSKQVHSYVHSNSVIGDKVLLINSIIDSGVTVGSNTTIIHSHITENMIIGKNCYLCGIDKQSSFVVPNSNIPSNSSIIGTYVNLPTTARVFVSMHSQGKLLSDNDNVEDVTINSMGEIISTQSNVIKPEVEHAKLLPFSYRNVLAKAKLVPMLHSNQAVNISDSMVLLKKHISKTEYEKWLSSVRCSFCEVLENVNHMKEFKYGMNMYFDVACKKVSEILMQNHDISLLPFFKMFTVNGEHGRVLELLDQIAIDSKRPDISARAFACIADVLGFMAGAKGGLRSGPASNKQWKQPLHYLEEGRIEEGVRALANIRKSWINHPDQLTRAARHYEGAEQILIRHAVMSVSSFVKLVPSVQAQSNTWYIAECPARIDLSGGWTDTPPVCYEHGGAVVNAAILLDGKRPIGARIRKLDTPVVLLTLLGQDDSSTQIIECTSKEQFLDYYQPQAPAALLKACFILAKIIDLESDVSLENHLKDEFGGGFELQTWSMLPRGSGLGTSSILAGAVMSVLYRAAGYSADADAIIHSVLLVEQMLTTGGGWQDQVGGCIGGVKIGRSEKILPLRVTVEMLVLTDEQAEKFNKHLKLVYTGKTRLARNLLQNVLRNWYARRTEILDICKGLKENAEDCAVAFNEGSIERVGKCVEAYWKQKKMMATGCEPEVCARMMEALRPYCYGQSLCGAGGGGFMYVLMKEEHPNDFIRDILKNIKGAQDAVVYNVEIDRLGMHLQYLMHTTTHNWYAGPTHVTTT</sequence>
<reference evidence="13" key="3">
    <citation type="submission" date="2025-09" db="UniProtKB">
        <authorList>
            <consortium name="Ensembl"/>
        </authorList>
    </citation>
    <scope>IDENTIFICATION</scope>
</reference>
<dbReference type="InterPro" id="IPR036554">
    <property type="entry name" value="GHMP_kinase_C_sf"/>
</dbReference>
<name>F6TM52_CIOIN</name>
<dbReference type="AlphaFoldDB" id="F6TM52"/>
<dbReference type="Gene3D" id="3.30.230.120">
    <property type="match status" value="1"/>
</dbReference>
<dbReference type="InParanoid" id="F6TM52"/>
<accession>F6TM52</accession>
<dbReference type="Pfam" id="PF00288">
    <property type="entry name" value="GHMP_kinases_N"/>
    <property type="match status" value="1"/>
</dbReference>
<evidence type="ECO:0000256" key="7">
    <source>
        <dbReference type="ARBA" id="ARBA00059365"/>
    </source>
</evidence>
<keyword evidence="2" id="KW-0547">Nucleotide-binding</keyword>
<dbReference type="Proteomes" id="UP000008144">
    <property type="component" value="Unassembled WGS sequence"/>
</dbReference>
<dbReference type="HOGENOM" id="CLU_006983_0_0_1"/>
<dbReference type="SUPFAM" id="SSF55060">
    <property type="entry name" value="GHMP Kinase, C-terminal domain"/>
    <property type="match status" value="1"/>
</dbReference>
<comment type="function">
    <text evidence="7">Takes part in the salvage pathway for reutilization of fucose from the degradation of oligosaccharides.</text>
</comment>
<evidence type="ECO:0000313" key="14">
    <source>
        <dbReference type="Proteomes" id="UP000008144"/>
    </source>
</evidence>
<dbReference type="Pfam" id="PF08544">
    <property type="entry name" value="GHMP_kinases_C"/>
    <property type="match status" value="1"/>
</dbReference>
<evidence type="ECO:0000256" key="3">
    <source>
        <dbReference type="ARBA" id="ARBA00022777"/>
    </source>
</evidence>
<comment type="similarity">
    <text evidence="5">Belongs to the GHMP kinase family.</text>
</comment>
<evidence type="ECO:0000259" key="11">
    <source>
        <dbReference type="Pfam" id="PF07959"/>
    </source>
</evidence>
<dbReference type="Gene3D" id="2.160.10.10">
    <property type="entry name" value="Hexapeptide repeat proteins"/>
    <property type="match status" value="1"/>
</dbReference>
<reference evidence="13" key="2">
    <citation type="submission" date="2025-08" db="UniProtKB">
        <authorList>
            <consortium name="Ensembl"/>
        </authorList>
    </citation>
    <scope>IDENTIFICATION</scope>
</reference>
<dbReference type="Ensembl" id="ENSCINT00000007169.3">
    <property type="protein sequence ID" value="ENSCINP00000007169.3"/>
    <property type="gene ID" value="ENSCING00000003495.3"/>
</dbReference>
<reference evidence="14" key="1">
    <citation type="journal article" date="2002" name="Science">
        <title>The draft genome of Ciona intestinalis: insights into chordate and vertebrate origins.</title>
        <authorList>
            <person name="Dehal P."/>
            <person name="Satou Y."/>
            <person name="Campbell R.K."/>
            <person name="Chapman J."/>
            <person name="Degnan B."/>
            <person name="De Tomaso A."/>
            <person name="Davidson B."/>
            <person name="Di Gregorio A."/>
            <person name="Gelpke M."/>
            <person name="Goodstein D.M."/>
            <person name="Harafuji N."/>
            <person name="Hastings K.E."/>
            <person name="Ho I."/>
            <person name="Hotta K."/>
            <person name="Huang W."/>
            <person name="Kawashima T."/>
            <person name="Lemaire P."/>
            <person name="Martinez D."/>
            <person name="Meinertzhagen I.A."/>
            <person name="Necula S."/>
            <person name="Nonaka M."/>
            <person name="Putnam N."/>
            <person name="Rash S."/>
            <person name="Saiga H."/>
            <person name="Satake M."/>
            <person name="Terry A."/>
            <person name="Yamada L."/>
            <person name="Wang H.G."/>
            <person name="Awazu S."/>
            <person name="Azumi K."/>
            <person name="Boore J."/>
            <person name="Branno M."/>
            <person name="Chin-Bow S."/>
            <person name="DeSantis R."/>
            <person name="Doyle S."/>
            <person name="Francino P."/>
            <person name="Keys D.N."/>
            <person name="Haga S."/>
            <person name="Hayashi H."/>
            <person name="Hino K."/>
            <person name="Imai K.S."/>
            <person name="Inaba K."/>
            <person name="Kano S."/>
            <person name="Kobayashi K."/>
            <person name="Kobayashi M."/>
            <person name="Lee B.I."/>
            <person name="Makabe K.W."/>
            <person name="Manohar C."/>
            <person name="Matassi G."/>
            <person name="Medina M."/>
            <person name="Mochizuki Y."/>
            <person name="Mount S."/>
            <person name="Morishita T."/>
            <person name="Miura S."/>
            <person name="Nakayama A."/>
            <person name="Nishizaka S."/>
            <person name="Nomoto H."/>
            <person name="Ohta F."/>
            <person name="Oishi K."/>
            <person name="Rigoutsos I."/>
            <person name="Sano M."/>
            <person name="Sasaki A."/>
            <person name="Sasakura Y."/>
            <person name="Shoguchi E."/>
            <person name="Shin-i T."/>
            <person name="Spagnuolo A."/>
            <person name="Stainier D."/>
            <person name="Suzuki M.M."/>
            <person name="Tassy O."/>
            <person name="Takatori N."/>
            <person name="Tokuoka M."/>
            <person name="Yagi K."/>
            <person name="Yoshizaki F."/>
            <person name="Wada S."/>
            <person name="Zhang C."/>
            <person name="Hyatt P.D."/>
            <person name="Larimer F."/>
            <person name="Detter C."/>
            <person name="Doggett N."/>
            <person name="Glavina T."/>
            <person name="Hawkins T."/>
            <person name="Richardson P."/>
            <person name="Lucas S."/>
            <person name="Kohara Y."/>
            <person name="Levine M."/>
            <person name="Satoh N."/>
            <person name="Rokhsar D.S."/>
        </authorList>
    </citation>
    <scope>NUCLEOTIDE SEQUENCE [LARGE SCALE GENOMIC DNA]</scope>
</reference>
<dbReference type="Pfam" id="PF07959">
    <property type="entry name" value="Fucose_pyrophosphorylase"/>
    <property type="match status" value="1"/>
</dbReference>
<keyword evidence="4" id="KW-0067">ATP-binding</keyword>
<evidence type="ECO:0000256" key="4">
    <source>
        <dbReference type="ARBA" id="ARBA00022840"/>
    </source>
</evidence>
<feature type="domain" description="GHMP kinase N-terminal" evidence="10">
    <location>
        <begin position="837"/>
        <end position="913"/>
    </location>
</feature>
<evidence type="ECO:0000259" key="12">
    <source>
        <dbReference type="Pfam" id="PF08544"/>
    </source>
</evidence>
<evidence type="ECO:0000256" key="6">
    <source>
        <dbReference type="ARBA" id="ARBA00052616"/>
    </source>
</evidence>
<dbReference type="EC" id="2.7.1.52" evidence="8"/>
<dbReference type="GeneTree" id="ENSGT00390000002251"/>
<dbReference type="GO" id="GO:0005524">
    <property type="term" value="F:ATP binding"/>
    <property type="evidence" value="ECO:0007669"/>
    <property type="project" value="UniProtKB-KW"/>
</dbReference>
<dbReference type="GO" id="GO:0050201">
    <property type="term" value="F:fucokinase activity"/>
    <property type="evidence" value="ECO:0000318"/>
    <property type="project" value="GO_Central"/>
</dbReference>
<dbReference type="PANTHER" id="PTHR32463:SF0">
    <property type="entry name" value="L-FUCOSE KINASE"/>
    <property type="match status" value="1"/>
</dbReference>
<dbReference type="InterPro" id="IPR020568">
    <property type="entry name" value="Ribosomal_Su5_D2-typ_SF"/>
</dbReference>
<dbReference type="PANTHER" id="PTHR32463">
    <property type="entry name" value="L-FUCOSE KINASE"/>
    <property type="match status" value="1"/>
</dbReference>
<dbReference type="FunFam" id="3.30.230.120:FF:000001">
    <property type="entry name" value="L-fucose kinase"/>
    <property type="match status" value="1"/>
</dbReference>
<dbReference type="SUPFAM" id="SSF51161">
    <property type="entry name" value="Trimeric LpxA-like enzymes"/>
    <property type="match status" value="1"/>
</dbReference>
<feature type="domain" description="GDP-fucose pyrophosphorylase" evidence="11">
    <location>
        <begin position="81"/>
        <end position="463"/>
    </location>
</feature>
<dbReference type="InterPro" id="IPR012887">
    <property type="entry name" value="GDP_fucose_pyrophosphorylase"/>
</dbReference>
<evidence type="ECO:0000313" key="13">
    <source>
        <dbReference type="Ensembl" id="ENSCINP00000007169.3"/>
    </source>
</evidence>
<dbReference type="InterPro" id="IPR013750">
    <property type="entry name" value="GHMP_kinase_C_dom"/>
</dbReference>
<organism evidence="13 14">
    <name type="scientific">Ciona intestinalis</name>
    <name type="common">Transparent sea squirt</name>
    <name type="synonym">Ascidia intestinalis</name>
    <dbReference type="NCBI Taxonomy" id="7719"/>
    <lineage>
        <taxon>Eukaryota</taxon>
        <taxon>Metazoa</taxon>
        <taxon>Chordata</taxon>
        <taxon>Tunicata</taxon>
        <taxon>Ascidiacea</taxon>
        <taxon>Phlebobranchia</taxon>
        <taxon>Cionidae</taxon>
        <taxon>Ciona</taxon>
    </lineage>
</organism>
<evidence type="ECO:0000256" key="5">
    <source>
        <dbReference type="ARBA" id="ARBA00038121"/>
    </source>
</evidence>
<dbReference type="PRINTS" id="PR00959">
    <property type="entry name" value="MEVGALKINASE"/>
</dbReference>
<evidence type="ECO:0000256" key="2">
    <source>
        <dbReference type="ARBA" id="ARBA00022741"/>
    </source>
</evidence>
<evidence type="ECO:0000259" key="10">
    <source>
        <dbReference type="Pfam" id="PF00288"/>
    </source>
</evidence>
<dbReference type="InterPro" id="IPR052203">
    <property type="entry name" value="GHMP_Kinase-Related"/>
</dbReference>
<dbReference type="InterPro" id="IPR011004">
    <property type="entry name" value="Trimer_LpxA-like_sf"/>
</dbReference>
<keyword evidence="3" id="KW-0418">Kinase</keyword>
<dbReference type="STRING" id="7719.ENSCINP00000007169"/>
<dbReference type="SUPFAM" id="SSF54211">
    <property type="entry name" value="Ribosomal protein S5 domain 2-like"/>
    <property type="match status" value="1"/>
</dbReference>
<keyword evidence="14" id="KW-1185">Reference proteome</keyword>
<dbReference type="GO" id="GO:0042352">
    <property type="term" value="P:GDP-L-fucose salvage"/>
    <property type="evidence" value="ECO:0000318"/>
    <property type="project" value="GO_Central"/>
</dbReference>